<accession>A0A4Y2NGH2</accession>
<organism evidence="1 2">
    <name type="scientific">Araneus ventricosus</name>
    <name type="common">Orbweaver spider</name>
    <name type="synonym">Epeira ventricosa</name>
    <dbReference type="NCBI Taxonomy" id="182803"/>
    <lineage>
        <taxon>Eukaryota</taxon>
        <taxon>Metazoa</taxon>
        <taxon>Ecdysozoa</taxon>
        <taxon>Arthropoda</taxon>
        <taxon>Chelicerata</taxon>
        <taxon>Arachnida</taxon>
        <taxon>Araneae</taxon>
        <taxon>Araneomorphae</taxon>
        <taxon>Entelegynae</taxon>
        <taxon>Araneoidea</taxon>
        <taxon>Araneidae</taxon>
        <taxon>Araneus</taxon>
    </lineage>
</organism>
<name>A0A4Y2NGH2_ARAVE</name>
<proteinExistence type="predicted"/>
<dbReference type="EMBL" id="BGPR01127995">
    <property type="protein sequence ID" value="GBN38548.1"/>
    <property type="molecule type" value="Genomic_DNA"/>
</dbReference>
<dbReference type="AlphaFoldDB" id="A0A4Y2NGH2"/>
<sequence>DADLTKNVDAARESSMCSLVHRDKVQYISAALETDGRPDPVYGEHYLFL</sequence>
<feature type="non-terminal residue" evidence="1">
    <location>
        <position position="1"/>
    </location>
</feature>
<keyword evidence="2" id="KW-1185">Reference proteome</keyword>
<evidence type="ECO:0000313" key="1">
    <source>
        <dbReference type="EMBL" id="GBN38548.1"/>
    </source>
</evidence>
<evidence type="ECO:0000313" key="2">
    <source>
        <dbReference type="Proteomes" id="UP000499080"/>
    </source>
</evidence>
<protein>
    <submittedName>
        <fullName evidence="1">Uncharacterized protein</fullName>
    </submittedName>
</protein>
<dbReference type="Proteomes" id="UP000499080">
    <property type="component" value="Unassembled WGS sequence"/>
</dbReference>
<comment type="caution">
    <text evidence="1">The sequence shown here is derived from an EMBL/GenBank/DDBJ whole genome shotgun (WGS) entry which is preliminary data.</text>
</comment>
<reference evidence="1 2" key="1">
    <citation type="journal article" date="2019" name="Sci. Rep.">
        <title>Orb-weaving spider Araneus ventricosus genome elucidates the spidroin gene catalogue.</title>
        <authorList>
            <person name="Kono N."/>
            <person name="Nakamura H."/>
            <person name="Ohtoshi R."/>
            <person name="Moran D.A.P."/>
            <person name="Shinohara A."/>
            <person name="Yoshida Y."/>
            <person name="Fujiwara M."/>
            <person name="Mori M."/>
            <person name="Tomita M."/>
            <person name="Arakawa K."/>
        </authorList>
    </citation>
    <scope>NUCLEOTIDE SEQUENCE [LARGE SCALE GENOMIC DNA]</scope>
</reference>
<gene>
    <name evidence="1" type="ORF">AVEN_213391_1</name>
</gene>